<evidence type="ECO:0000313" key="2">
    <source>
        <dbReference type="EMBL" id="VVD32407.1"/>
    </source>
</evidence>
<name>A0A5Q4ZKT0_9BURK</name>
<protein>
    <submittedName>
        <fullName evidence="2">Uncharacterized protein</fullName>
    </submittedName>
</protein>
<dbReference type="AlphaFoldDB" id="A0A5Q4ZKT0"/>
<organism evidence="2 3">
    <name type="scientific">Paraburkholderia dioscoreae</name>
    <dbReference type="NCBI Taxonomy" id="2604047"/>
    <lineage>
        <taxon>Bacteria</taxon>
        <taxon>Pseudomonadati</taxon>
        <taxon>Pseudomonadota</taxon>
        <taxon>Betaproteobacteria</taxon>
        <taxon>Burkholderiales</taxon>
        <taxon>Burkholderiaceae</taxon>
        <taxon>Paraburkholderia</taxon>
    </lineage>
</organism>
<proteinExistence type="predicted"/>
<dbReference type="KEGG" id="pdio:PDMSB3_1109.1"/>
<sequence length="62" mass="6784">MSGGSAGRQRPGRPGGMELRGHKRAKRLFVSEYGKPVPQDSSHADCGERITLRPAANRWLPV</sequence>
<accession>A0A5Q4ZKT0</accession>
<feature type="region of interest" description="Disordered" evidence="1">
    <location>
        <begin position="1"/>
        <end position="24"/>
    </location>
</feature>
<gene>
    <name evidence="2" type="ORF">PDMSB3_1109</name>
</gene>
<dbReference type="EMBL" id="LR699554">
    <property type="protein sequence ID" value="VVD32407.1"/>
    <property type="molecule type" value="Genomic_DNA"/>
</dbReference>
<evidence type="ECO:0000313" key="3">
    <source>
        <dbReference type="Proteomes" id="UP000325811"/>
    </source>
</evidence>
<evidence type="ECO:0000256" key="1">
    <source>
        <dbReference type="SAM" id="MobiDB-lite"/>
    </source>
</evidence>
<keyword evidence="3" id="KW-1185">Reference proteome</keyword>
<dbReference type="Proteomes" id="UP000325811">
    <property type="component" value="Chromosome II"/>
</dbReference>
<reference evidence="2 3" key="1">
    <citation type="submission" date="2019-08" db="EMBL/GenBank/DDBJ databases">
        <authorList>
            <person name="Herpell B J."/>
        </authorList>
    </citation>
    <scope>NUCLEOTIDE SEQUENCE [LARGE SCALE GENOMIC DNA]</scope>
    <source>
        <strain evidence="3">Msb3</strain>
    </source>
</reference>